<dbReference type="InterPro" id="IPR001036">
    <property type="entry name" value="Acrflvin-R"/>
</dbReference>
<dbReference type="InterPro" id="IPR027463">
    <property type="entry name" value="AcrB_DN_DC_subdom"/>
</dbReference>
<dbReference type="AlphaFoldDB" id="A0A317D5Z3"/>
<accession>A0A317D5Z3</accession>
<keyword evidence="1" id="KW-1133">Transmembrane helix</keyword>
<feature type="transmembrane region" description="Helical" evidence="1">
    <location>
        <begin position="154"/>
        <end position="172"/>
    </location>
</feature>
<evidence type="ECO:0000313" key="2">
    <source>
        <dbReference type="EMBL" id="PWR08005.1"/>
    </source>
</evidence>
<feature type="transmembrane region" description="Helical" evidence="1">
    <location>
        <begin position="202"/>
        <end position="222"/>
    </location>
</feature>
<keyword evidence="1" id="KW-0812">Transmembrane</keyword>
<organism evidence="2 3">
    <name type="scientific">Micromonospora sicca</name>
    <dbReference type="NCBI Taxonomy" id="2202420"/>
    <lineage>
        <taxon>Bacteria</taxon>
        <taxon>Bacillati</taxon>
        <taxon>Actinomycetota</taxon>
        <taxon>Actinomycetes</taxon>
        <taxon>Micromonosporales</taxon>
        <taxon>Micromonosporaceae</taxon>
        <taxon>Micromonospora</taxon>
    </lineage>
</organism>
<dbReference type="GO" id="GO:0042910">
    <property type="term" value="F:xenobiotic transmembrane transporter activity"/>
    <property type="evidence" value="ECO:0007669"/>
    <property type="project" value="TreeGrafter"/>
</dbReference>
<name>A0A317D5Z3_9ACTN</name>
<sequence length="305" mass="32710">MEILALRHQITVLERQLGKDKVRFDAQVRLADVADVRVVAKPEVITHDQVSRSMDVVANVRGRGLGTVTSEVTDRLAQVTFPREHHLEVLGEAQAKATSDFRVWTFVIGAVILIFLLLQAGFGSWRVASLYFLLLPTALAGGLLLAALDRSAVSVVALLGLLTVLAMAVRGGTLQIRRYQRLADEGYPHGAELVELGSRQQVIPAVTGMLAAGLAVVPMVVYGSVSGLEIVSPLALIILGGLVTTALLNLLVLPVLYLRFAVRAQSLEPSGPVPAHRPRRACRAGKLVDPGSGLSGFRKVPCTDR</sequence>
<gene>
    <name evidence="2" type="ORF">DKT69_33555</name>
</gene>
<dbReference type="PANTHER" id="PTHR32063">
    <property type="match status" value="1"/>
</dbReference>
<feature type="transmembrane region" description="Helical" evidence="1">
    <location>
        <begin position="130"/>
        <end position="148"/>
    </location>
</feature>
<dbReference type="SUPFAM" id="SSF82866">
    <property type="entry name" value="Multidrug efflux transporter AcrB transmembrane domain"/>
    <property type="match status" value="1"/>
</dbReference>
<dbReference type="OrthoDB" id="3306666at2"/>
<feature type="transmembrane region" description="Helical" evidence="1">
    <location>
        <begin position="234"/>
        <end position="258"/>
    </location>
</feature>
<dbReference type="Gene3D" id="3.30.2090.10">
    <property type="entry name" value="Multidrug efflux transporter AcrB TolC docking domain, DN and DC subdomains"/>
    <property type="match status" value="1"/>
</dbReference>
<feature type="transmembrane region" description="Helical" evidence="1">
    <location>
        <begin position="101"/>
        <end position="118"/>
    </location>
</feature>
<dbReference type="GO" id="GO:0005886">
    <property type="term" value="C:plasma membrane"/>
    <property type="evidence" value="ECO:0007669"/>
    <property type="project" value="TreeGrafter"/>
</dbReference>
<dbReference type="PANTHER" id="PTHR32063:SF4">
    <property type="entry name" value="SLR6043 PROTEIN"/>
    <property type="match status" value="1"/>
</dbReference>
<dbReference type="Gene3D" id="1.20.1640.10">
    <property type="entry name" value="Multidrug efflux transporter AcrB transmembrane domain"/>
    <property type="match status" value="1"/>
</dbReference>
<dbReference type="Pfam" id="PF00873">
    <property type="entry name" value="ACR_tran"/>
    <property type="match status" value="1"/>
</dbReference>
<dbReference type="Gene3D" id="3.30.70.1440">
    <property type="entry name" value="Multidrug efflux transporter AcrB pore domain"/>
    <property type="match status" value="1"/>
</dbReference>
<keyword evidence="1" id="KW-0472">Membrane</keyword>
<dbReference type="Proteomes" id="UP000246050">
    <property type="component" value="Unassembled WGS sequence"/>
</dbReference>
<evidence type="ECO:0008006" key="4">
    <source>
        <dbReference type="Google" id="ProtNLM"/>
    </source>
</evidence>
<proteinExistence type="predicted"/>
<dbReference type="EMBL" id="QGKS01000450">
    <property type="protein sequence ID" value="PWR08005.1"/>
    <property type="molecule type" value="Genomic_DNA"/>
</dbReference>
<comment type="caution">
    <text evidence="2">The sequence shown here is derived from an EMBL/GenBank/DDBJ whole genome shotgun (WGS) entry which is preliminary data.</text>
</comment>
<protein>
    <recommendedName>
        <fullName evidence="4">Membrane transport protein MMPL domain-containing protein</fullName>
    </recommendedName>
</protein>
<evidence type="ECO:0000256" key="1">
    <source>
        <dbReference type="SAM" id="Phobius"/>
    </source>
</evidence>
<reference evidence="2 3" key="1">
    <citation type="submission" date="2018-05" db="EMBL/GenBank/DDBJ databases">
        <title>Micromonosporas from Atacama Desert.</title>
        <authorList>
            <person name="Carro L."/>
            <person name="Golinska P."/>
            <person name="Klenk H.-P."/>
            <person name="Goodfellow M."/>
        </authorList>
    </citation>
    <scope>NUCLEOTIDE SEQUENCE [LARGE SCALE GENOMIC DNA]</scope>
    <source>
        <strain evidence="2 3">4G51</strain>
    </source>
</reference>
<dbReference type="RefSeq" id="WP_109805431.1">
    <property type="nucleotide sequence ID" value="NZ_QGKS01000450.1"/>
</dbReference>
<evidence type="ECO:0000313" key="3">
    <source>
        <dbReference type="Proteomes" id="UP000246050"/>
    </source>
</evidence>